<evidence type="ECO:0000313" key="4">
    <source>
        <dbReference type="EMBL" id="TFL07511.1"/>
    </source>
</evidence>
<evidence type="ECO:0000313" key="5">
    <source>
        <dbReference type="Proteomes" id="UP000305067"/>
    </source>
</evidence>
<sequence>MSFSTFTASAPKRRKHRPIKHARPSLDSLVSNARQELAQNDWSAGTKHLLQEALKRLGSFTNDSTGVHILCLGLGSPNASVNARMQLALLLDICDALSIKPSQVSIYDPVFSEEDLEFLKRLEFDLLSEASKVPAPETHVISTFPTILYMPHCDREVYESVLRSNWTPRGLSEVILLANRLMDYVENQPERRLQAESPHLLNLAPCLECTLLPEFKPHSTAFNNLAIQRIPLPVAQDVCTRKFAQEA</sequence>
<keyword evidence="5" id="KW-1185">Reference proteome</keyword>
<name>A0A5C3R3E0_9AGAR</name>
<dbReference type="AlphaFoldDB" id="A0A5C3R3E0"/>
<accession>A0A5C3R3E0</accession>
<feature type="domain" description="SRR1-like" evidence="3">
    <location>
        <begin position="62"/>
        <end position="228"/>
    </location>
</feature>
<gene>
    <name evidence="4" type="ORF">BDV98DRAFT_588000</name>
</gene>
<dbReference type="PANTHER" id="PTHR28626:SF3">
    <property type="entry name" value="SRR1-LIKE PROTEIN"/>
    <property type="match status" value="1"/>
</dbReference>
<protein>
    <submittedName>
        <fullName evidence="4">SRR1-domain-containing protein</fullName>
    </submittedName>
</protein>
<evidence type="ECO:0000259" key="3">
    <source>
        <dbReference type="Pfam" id="PF07985"/>
    </source>
</evidence>
<dbReference type="InterPro" id="IPR040044">
    <property type="entry name" value="SRR1L"/>
</dbReference>
<evidence type="ECO:0000256" key="2">
    <source>
        <dbReference type="SAM" id="MobiDB-lite"/>
    </source>
</evidence>
<organism evidence="4 5">
    <name type="scientific">Pterulicium gracile</name>
    <dbReference type="NCBI Taxonomy" id="1884261"/>
    <lineage>
        <taxon>Eukaryota</taxon>
        <taxon>Fungi</taxon>
        <taxon>Dikarya</taxon>
        <taxon>Basidiomycota</taxon>
        <taxon>Agaricomycotina</taxon>
        <taxon>Agaricomycetes</taxon>
        <taxon>Agaricomycetidae</taxon>
        <taxon>Agaricales</taxon>
        <taxon>Pleurotineae</taxon>
        <taxon>Pterulaceae</taxon>
        <taxon>Pterulicium</taxon>
    </lineage>
</organism>
<comment type="similarity">
    <text evidence="1">Belongs to the SRR1 family.</text>
</comment>
<feature type="compositionally biased region" description="Basic residues" evidence="2">
    <location>
        <begin position="11"/>
        <end position="23"/>
    </location>
</feature>
<feature type="region of interest" description="Disordered" evidence="2">
    <location>
        <begin position="1"/>
        <end position="24"/>
    </location>
</feature>
<dbReference type="OrthoDB" id="551431at2759"/>
<dbReference type="PANTHER" id="PTHR28626">
    <property type="entry name" value="SRR1-LIKE PROTEIN"/>
    <property type="match status" value="1"/>
</dbReference>
<dbReference type="InterPro" id="IPR012942">
    <property type="entry name" value="SRR1-like"/>
</dbReference>
<evidence type="ECO:0000256" key="1">
    <source>
        <dbReference type="ARBA" id="ARBA00009856"/>
    </source>
</evidence>
<dbReference type="Proteomes" id="UP000305067">
    <property type="component" value="Unassembled WGS sequence"/>
</dbReference>
<reference evidence="4 5" key="1">
    <citation type="journal article" date="2019" name="Nat. Ecol. Evol.">
        <title>Megaphylogeny resolves global patterns of mushroom evolution.</title>
        <authorList>
            <person name="Varga T."/>
            <person name="Krizsan K."/>
            <person name="Foldi C."/>
            <person name="Dima B."/>
            <person name="Sanchez-Garcia M."/>
            <person name="Sanchez-Ramirez S."/>
            <person name="Szollosi G.J."/>
            <person name="Szarkandi J.G."/>
            <person name="Papp V."/>
            <person name="Albert L."/>
            <person name="Andreopoulos W."/>
            <person name="Angelini C."/>
            <person name="Antonin V."/>
            <person name="Barry K.W."/>
            <person name="Bougher N.L."/>
            <person name="Buchanan P."/>
            <person name="Buyck B."/>
            <person name="Bense V."/>
            <person name="Catcheside P."/>
            <person name="Chovatia M."/>
            <person name="Cooper J."/>
            <person name="Damon W."/>
            <person name="Desjardin D."/>
            <person name="Finy P."/>
            <person name="Geml J."/>
            <person name="Haridas S."/>
            <person name="Hughes K."/>
            <person name="Justo A."/>
            <person name="Karasinski D."/>
            <person name="Kautmanova I."/>
            <person name="Kiss B."/>
            <person name="Kocsube S."/>
            <person name="Kotiranta H."/>
            <person name="LaButti K.M."/>
            <person name="Lechner B.E."/>
            <person name="Liimatainen K."/>
            <person name="Lipzen A."/>
            <person name="Lukacs Z."/>
            <person name="Mihaltcheva S."/>
            <person name="Morgado L.N."/>
            <person name="Niskanen T."/>
            <person name="Noordeloos M.E."/>
            <person name="Ohm R.A."/>
            <person name="Ortiz-Santana B."/>
            <person name="Ovrebo C."/>
            <person name="Racz N."/>
            <person name="Riley R."/>
            <person name="Savchenko A."/>
            <person name="Shiryaev A."/>
            <person name="Soop K."/>
            <person name="Spirin V."/>
            <person name="Szebenyi C."/>
            <person name="Tomsovsky M."/>
            <person name="Tulloss R.E."/>
            <person name="Uehling J."/>
            <person name="Grigoriev I.V."/>
            <person name="Vagvolgyi C."/>
            <person name="Papp T."/>
            <person name="Martin F.M."/>
            <person name="Miettinen O."/>
            <person name="Hibbett D.S."/>
            <person name="Nagy L.G."/>
        </authorList>
    </citation>
    <scope>NUCLEOTIDE SEQUENCE [LARGE SCALE GENOMIC DNA]</scope>
    <source>
        <strain evidence="4 5">CBS 309.79</strain>
    </source>
</reference>
<dbReference type="EMBL" id="ML178814">
    <property type="protein sequence ID" value="TFL07511.1"/>
    <property type="molecule type" value="Genomic_DNA"/>
</dbReference>
<dbReference type="GO" id="GO:0005634">
    <property type="term" value="C:nucleus"/>
    <property type="evidence" value="ECO:0007669"/>
    <property type="project" value="TreeGrafter"/>
</dbReference>
<proteinExistence type="inferred from homology"/>
<dbReference type="Pfam" id="PF07985">
    <property type="entry name" value="SRR1"/>
    <property type="match status" value="1"/>
</dbReference>
<dbReference type="GO" id="GO:0005737">
    <property type="term" value="C:cytoplasm"/>
    <property type="evidence" value="ECO:0007669"/>
    <property type="project" value="TreeGrafter"/>
</dbReference>